<accession>A0A109JXC2</accession>
<name>A0A109JXC2_9BRAD</name>
<organism evidence="1 2">
    <name type="scientific">Bradyrhizobium macuxiense</name>
    <dbReference type="NCBI Taxonomy" id="1755647"/>
    <lineage>
        <taxon>Bacteria</taxon>
        <taxon>Pseudomonadati</taxon>
        <taxon>Pseudomonadota</taxon>
        <taxon>Alphaproteobacteria</taxon>
        <taxon>Hyphomicrobiales</taxon>
        <taxon>Nitrobacteraceae</taxon>
        <taxon>Bradyrhizobium</taxon>
    </lineage>
</organism>
<evidence type="ECO:0000313" key="2">
    <source>
        <dbReference type="Proteomes" id="UP000057737"/>
    </source>
</evidence>
<gene>
    <name evidence="1" type="ORF">AS156_03690</name>
</gene>
<comment type="caution">
    <text evidence="1">The sequence shown here is derived from an EMBL/GenBank/DDBJ whole genome shotgun (WGS) entry which is preliminary data.</text>
</comment>
<reference evidence="1 2" key="1">
    <citation type="submission" date="2015-11" db="EMBL/GenBank/DDBJ databases">
        <title>Draft Genome Sequence of the Strain BR 10303 (Bradyrhizobium sp.) isolated from nodules of Centrolobium paraense.</title>
        <authorList>
            <person name="Zelli J.E."/>
            <person name="Simoes-Araujo J.L."/>
            <person name="Barauna A.C."/>
            <person name="Silva K."/>
        </authorList>
    </citation>
    <scope>NUCLEOTIDE SEQUENCE [LARGE SCALE GENOMIC DNA]</scope>
    <source>
        <strain evidence="1 2">BR 10303</strain>
    </source>
</reference>
<dbReference type="RefSeq" id="WP_066506317.1">
    <property type="nucleotide sequence ID" value="NZ_LNCU01000046.1"/>
</dbReference>
<evidence type="ECO:0000313" key="1">
    <source>
        <dbReference type="EMBL" id="KWV56823.1"/>
    </source>
</evidence>
<dbReference type="EMBL" id="LNCU01000046">
    <property type="protein sequence ID" value="KWV56823.1"/>
    <property type="molecule type" value="Genomic_DNA"/>
</dbReference>
<dbReference type="Proteomes" id="UP000057737">
    <property type="component" value="Unassembled WGS sequence"/>
</dbReference>
<proteinExistence type="predicted"/>
<dbReference type="AlphaFoldDB" id="A0A109JXC2"/>
<sequence>MHELNETLRARLDAVLDQTCGRMVNGGDHDTRKYIAEKLVEAVQQGTTHLDELTIIARRALLDSSDRRTG</sequence>
<protein>
    <submittedName>
        <fullName evidence="1">Uncharacterized protein</fullName>
    </submittedName>
</protein>
<keyword evidence="2" id="KW-1185">Reference proteome</keyword>
<dbReference type="OrthoDB" id="8254079at2"/>